<gene>
    <name evidence="5" type="ORF">STRTUCAR8_00144</name>
</gene>
<dbReference type="InterPro" id="IPR018060">
    <property type="entry name" value="HTH_AraC"/>
</dbReference>
<dbReference type="PANTHER" id="PTHR46796">
    <property type="entry name" value="HTH-TYPE TRANSCRIPTIONAL ACTIVATOR RHAS-RELATED"/>
    <property type="match status" value="1"/>
</dbReference>
<evidence type="ECO:0000313" key="5">
    <source>
        <dbReference type="EMBL" id="ELP66400.1"/>
    </source>
</evidence>
<dbReference type="Proteomes" id="UP000010931">
    <property type="component" value="Unassembled WGS sequence"/>
</dbReference>
<dbReference type="SUPFAM" id="SSF46689">
    <property type="entry name" value="Homeodomain-like"/>
    <property type="match status" value="1"/>
</dbReference>
<reference evidence="5 6" key="1">
    <citation type="journal article" date="2011" name="Plasmid">
        <title>Streptomyces turgidiscabies Car8 contains a modular pathogenicity island that shares virulence genes with other actinobacterial plant pathogens.</title>
        <authorList>
            <person name="Huguet-Tapia J.C."/>
            <person name="Badger J.H."/>
            <person name="Loria R."/>
            <person name="Pettis G.S."/>
        </authorList>
    </citation>
    <scope>NUCLEOTIDE SEQUENCE [LARGE SCALE GENOMIC DNA]</scope>
    <source>
        <strain evidence="5 6">Car8</strain>
    </source>
</reference>
<dbReference type="Gene3D" id="1.10.10.60">
    <property type="entry name" value="Homeodomain-like"/>
    <property type="match status" value="1"/>
</dbReference>
<keyword evidence="3" id="KW-0804">Transcription</keyword>
<proteinExistence type="predicted"/>
<dbReference type="PATRIC" id="fig|698760.3.peg.4829"/>
<dbReference type="InterPro" id="IPR050204">
    <property type="entry name" value="AraC_XylS_family_regulators"/>
</dbReference>
<name>L7F6W5_STRT8</name>
<dbReference type="SMART" id="SM00342">
    <property type="entry name" value="HTH_ARAC"/>
    <property type="match status" value="1"/>
</dbReference>
<evidence type="ECO:0000256" key="3">
    <source>
        <dbReference type="ARBA" id="ARBA00023163"/>
    </source>
</evidence>
<dbReference type="PROSITE" id="PS00041">
    <property type="entry name" value="HTH_ARAC_FAMILY_1"/>
    <property type="match status" value="1"/>
</dbReference>
<keyword evidence="1" id="KW-0805">Transcription regulation</keyword>
<keyword evidence="6" id="KW-1185">Reference proteome</keyword>
<dbReference type="PROSITE" id="PS01124">
    <property type="entry name" value="HTH_ARAC_FAMILY_2"/>
    <property type="match status" value="1"/>
</dbReference>
<evidence type="ECO:0000256" key="2">
    <source>
        <dbReference type="ARBA" id="ARBA00023125"/>
    </source>
</evidence>
<evidence type="ECO:0000259" key="4">
    <source>
        <dbReference type="PROSITE" id="PS01124"/>
    </source>
</evidence>
<keyword evidence="2" id="KW-0238">DNA-binding</keyword>
<feature type="domain" description="HTH araC/xylS-type" evidence="4">
    <location>
        <begin position="209"/>
        <end position="309"/>
    </location>
</feature>
<dbReference type="STRING" id="85558.T45_08474"/>
<evidence type="ECO:0000313" key="6">
    <source>
        <dbReference type="Proteomes" id="UP000010931"/>
    </source>
</evidence>
<dbReference type="AlphaFoldDB" id="L7F6W5"/>
<organism evidence="5 6">
    <name type="scientific">Streptomyces turgidiscabies (strain Car8)</name>
    <dbReference type="NCBI Taxonomy" id="698760"/>
    <lineage>
        <taxon>Bacteria</taxon>
        <taxon>Bacillati</taxon>
        <taxon>Actinomycetota</taxon>
        <taxon>Actinomycetes</taxon>
        <taxon>Kitasatosporales</taxon>
        <taxon>Streptomycetaceae</taxon>
        <taxon>Streptomyces</taxon>
    </lineage>
</organism>
<dbReference type="EMBL" id="AEJB01000358">
    <property type="protein sequence ID" value="ELP66400.1"/>
    <property type="molecule type" value="Genomic_DNA"/>
</dbReference>
<dbReference type="GO" id="GO:0003700">
    <property type="term" value="F:DNA-binding transcription factor activity"/>
    <property type="evidence" value="ECO:0007669"/>
    <property type="project" value="InterPro"/>
</dbReference>
<sequence>MGITVRHLQDSSIVSGYLPSTDPADQFDDQVLMSCRGGQFTGDFSAWRTGRLLGCDVANDAASTAKRIVPHDGRGTYIVGALLEGEASYVGSTGSTILTPSSLIVYPAQESFFFSYTTAFHYTLIAVTAEELRVPESSLARLAQQIQVEASPFSAALTAFMRAGNCSAVASLSAHDLADVGEYATQMVRRIVARSDENHFGRSGDTRLAPILAWIEQNLSDLRLGPERVAEAHHVSLRQLHRLFTGTGTTCSQYILRRRLERIREDILRYDPDASLTTIALRWGIDDPSYLSKVFRKHFGTSPREARRRRA</sequence>
<dbReference type="InterPro" id="IPR009057">
    <property type="entry name" value="Homeodomain-like_sf"/>
</dbReference>
<accession>L7F6W5</accession>
<dbReference type="GO" id="GO:0043565">
    <property type="term" value="F:sequence-specific DNA binding"/>
    <property type="evidence" value="ECO:0007669"/>
    <property type="project" value="InterPro"/>
</dbReference>
<dbReference type="PANTHER" id="PTHR46796:SF6">
    <property type="entry name" value="ARAC SUBFAMILY"/>
    <property type="match status" value="1"/>
</dbReference>
<dbReference type="InterPro" id="IPR018062">
    <property type="entry name" value="HTH_AraC-typ_CS"/>
</dbReference>
<comment type="caution">
    <text evidence="5">The sequence shown here is derived from an EMBL/GenBank/DDBJ whole genome shotgun (WGS) entry which is preliminary data.</text>
</comment>
<protein>
    <submittedName>
        <fullName evidence="5">Transcriptional regulator, AraC family</fullName>
    </submittedName>
</protein>
<dbReference type="Pfam" id="PF12833">
    <property type="entry name" value="HTH_18"/>
    <property type="match status" value="1"/>
</dbReference>
<evidence type="ECO:0000256" key="1">
    <source>
        <dbReference type="ARBA" id="ARBA00023015"/>
    </source>
</evidence>